<protein>
    <submittedName>
        <fullName evidence="2">Universal stress family protein</fullName>
    </submittedName>
</protein>
<dbReference type="OrthoDB" id="193961at2157"/>
<keyword evidence="3" id="KW-1185">Reference proteome</keyword>
<dbReference type="Proteomes" id="UP000010846">
    <property type="component" value="Chromosome"/>
</dbReference>
<evidence type="ECO:0000259" key="1">
    <source>
        <dbReference type="Pfam" id="PF00582"/>
    </source>
</evidence>
<dbReference type="Pfam" id="PF00582">
    <property type="entry name" value="Usp"/>
    <property type="match status" value="1"/>
</dbReference>
<dbReference type="eggNOG" id="arCOG06388">
    <property type="taxonomic scope" value="Archaea"/>
</dbReference>
<evidence type="ECO:0000313" key="3">
    <source>
        <dbReference type="Proteomes" id="UP000010846"/>
    </source>
</evidence>
<reference evidence="2" key="1">
    <citation type="submission" date="2011-09" db="EMBL/GenBank/DDBJ databases">
        <title>Complete sequence of Halovivax ruber XH-70.</title>
        <authorList>
            <consortium name="US DOE Joint Genome Institute"/>
            <person name="Lucas S."/>
            <person name="Han J."/>
            <person name="Lapidus A."/>
            <person name="Cheng J.-F."/>
            <person name="Goodwin L."/>
            <person name="Pitluck S."/>
            <person name="Peters L."/>
            <person name="Mikhailova N."/>
            <person name="Davenport K."/>
            <person name="Detter J.C."/>
            <person name="Han C."/>
            <person name="Tapia R."/>
            <person name="Land M."/>
            <person name="Hauser L."/>
            <person name="Kyrpides N."/>
            <person name="Ivanova N."/>
            <person name="Pagani I."/>
            <person name="Sproer C."/>
            <person name="Anderson I."/>
            <person name="Woyke T."/>
        </authorList>
    </citation>
    <scope>NUCLEOTIDE SEQUENCE</scope>
    <source>
        <strain evidence="2">XH-70</strain>
    </source>
</reference>
<proteinExistence type="predicted"/>
<gene>
    <name evidence="2" type="ordered locus">Halru_0891</name>
</gene>
<dbReference type="KEGG" id="hru:Halru_0891"/>
<name>L0I7G9_HALRX</name>
<dbReference type="GeneID" id="14375145"/>
<feature type="domain" description="UspA" evidence="1">
    <location>
        <begin position="3"/>
        <end position="123"/>
    </location>
</feature>
<dbReference type="InterPro" id="IPR006016">
    <property type="entry name" value="UspA"/>
</dbReference>
<dbReference type="Gene3D" id="3.40.50.620">
    <property type="entry name" value="HUPs"/>
    <property type="match status" value="1"/>
</dbReference>
<evidence type="ECO:0000313" key="2">
    <source>
        <dbReference type="EMBL" id="AGB15515.1"/>
    </source>
</evidence>
<sequence length="162" mass="17626">MSLVVPFDGSDLASAALARAVQFDSILDEGVLVISIVPVGNVDYAVARGWIDESDAFDRDRILAALRDRATQIAPDAAFHYRLTDRYAPIGTIANQIRQFARSNDASILFVGSENAGRIVRAVSVGQSVSADRAYDTMIVSHPEPELVDRLRAGHDPSRPFE</sequence>
<organism evidence="2 3">
    <name type="scientific">Halovivax ruber (strain DSM 18193 / JCM 13892 / XH-70)</name>
    <dbReference type="NCBI Taxonomy" id="797302"/>
    <lineage>
        <taxon>Archaea</taxon>
        <taxon>Methanobacteriati</taxon>
        <taxon>Methanobacteriota</taxon>
        <taxon>Stenosarchaea group</taxon>
        <taxon>Halobacteria</taxon>
        <taxon>Halobacteriales</taxon>
        <taxon>Natrialbaceae</taxon>
        <taxon>Halovivax</taxon>
    </lineage>
</organism>
<dbReference type="RefSeq" id="WP_015300182.1">
    <property type="nucleotide sequence ID" value="NC_019964.1"/>
</dbReference>
<accession>L0I7G9</accession>
<dbReference type="EMBL" id="CP003050">
    <property type="protein sequence ID" value="AGB15515.1"/>
    <property type="molecule type" value="Genomic_DNA"/>
</dbReference>
<dbReference type="SUPFAM" id="SSF52402">
    <property type="entry name" value="Adenine nucleotide alpha hydrolases-like"/>
    <property type="match status" value="1"/>
</dbReference>
<dbReference type="HOGENOM" id="CLU_134823_0_0_2"/>
<dbReference type="InterPro" id="IPR014729">
    <property type="entry name" value="Rossmann-like_a/b/a_fold"/>
</dbReference>
<dbReference type="AlphaFoldDB" id="L0I7G9"/>